<feature type="domain" description="Peptidase S26" evidence="8">
    <location>
        <begin position="109"/>
        <end position="259"/>
    </location>
</feature>
<dbReference type="GO" id="GO:0006465">
    <property type="term" value="P:signal peptide processing"/>
    <property type="evidence" value="ECO:0007669"/>
    <property type="project" value="InterPro"/>
</dbReference>
<proteinExistence type="inferred from homology"/>
<evidence type="ECO:0000256" key="4">
    <source>
        <dbReference type="ARBA" id="ARBA00019232"/>
    </source>
</evidence>
<evidence type="ECO:0000313" key="10">
    <source>
        <dbReference type="Proteomes" id="UP000438699"/>
    </source>
</evidence>
<dbReference type="CDD" id="cd06530">
    <property type="entry name" value="S26_SPase_I"/>
    <property type="match status" value="1"/>
</dbReference>
<dbReference type="EC" id="3.4.21.89" evidence="3 7"/>
<keyword evidence="7" id="KW-1133">Transmembrane helix</keyword>
<feature type="active site" evidence="6">
    <location>
        <position position="132"/>
    </location>
</feature>
<feature type="transmembrane region" description="Helical" evidence="7">
    <location>
        <begin position="97"/>
        <end position="118"/>
    </location>
</feature>
<protein>
    <recommendedName>
        <fullName evidence="4 7">Signal peptidase I</fullName>
        <ecNumber evidence="3 7">3.4.21.89</ecNumber>
    </recommendedName>
</protein>
<dbReference type="OrthoDB" id="9815782at2"/>
<evidence type="ECO:0000256" key="6">
    <source>
        <dbReference type="PIRSR" id="PIRSR600223-1"/>
    </source>
</evidence>
<evidence type="ECO:0000256" key="2">
    <source>
        <dbReference type="ARBA" id="ARBA00009370"/>
    </source>
</evidence>
<dbReference type="PRINTS" id="PR00727">
    <property type="entry name" value="LEADERPTASE"/>
</dbReference>
<dbReference type="Pfam" id="PF10502">
    <property type="entry name" value="Peptidase_S26"/>
    <property type="match status" value="1"/>
</dbReference>
<dbReference type="NCBIfam" id="TIGR02227">
    <property type="entry name" value="sigpep_I_bact"/>
    <property type="match status" value="1"/>
</dbReference>
<comment type="similarity">
    <text evidence="2 7">Belongs to the peptidase S26 family.</text>
</comment>
<comment type="caution">
    <text evidence="9">The sequence shown here is derived from an EMBL/GenBank/DDBJ whole genome shotgun (WGS) entry which is preliminary data.</text>
</comment>
<evidence type="ECO:0000256" key="5">
    <source>
        <dbReference type="ARBA" id="ARBA00022801"/>
    </source>
</evidence>
<comment type="subcellular location">
    <subcellularLocation>
        <location evidence="7">Membrane</location>
        <topology evidence="7">Single-pass type II membrane protein</topology>
    </subcellularLocation>
</comment>
<comment type="catalytic activity">
    <reaction evidence="1 7">
        <text>Cleavage of hydrophobic, N-terminal signal or leader sequences from secreted and periplasmic proteins.</text>
        <dbReference type="EC" id="3.4.21.89"/>
    </reaction>
</comment>
<name>A0A6N6N3M7_9BACT</name>
<keyword evidence="7" id="KW-0645">Protease</keyword>
<sequence length="279" mass="30735">MLEHVAHLKPRSPLRAGALSLLAPGLGQLYNGQWRKALFFFLIEYLLCAWLVSRFATFAGMMQGLAGIVLFLGAAVGDAALSARRRQAYVLRSFNRGWIYVAVLTFGILATLGMDWLLGNNLYQTFKVPSPSMEPTLVPGDRFMGAVLDADEPLLRGDVVVFHPPGRDGIWYVKRVVGLPGETVRVTHGHVRIDGVDLAEPYAAYEEGVADSGDSDEQVRLLDVGEYWLMGDNRGHSMDSRVFGPVGRERMGYRALYLYWAGDSGLFPGSGARLGIRLD</sequence>
<keyword evidence="10" id="KW-1185">Reference proteome</keyword>
<dbReference type="InterPro" id="IPR019757">
    <property type="entry name" value="Pept_S26A_signal_pept_1_Lys-AS"/>
</dbReference>
<gene>
    <name evidence="9" type="primary">lepB</name>
    <name evidence="9" type="ORF">F8A88_06435</name>
</gene>
<keyword evidence="5 7" id="KW-0378">Hydrolase</keyword>
<dbReference type="RefSeq" id="WP_151150322.1">
    <property type="nucleotide sequence ID" value="NZ_WAIE01000002.1"/>
</dbReference>
<dbReference type="PROSITE" id="PS00760">
    <property type="entry name" value="SPASE_I_2"/>
    <property type="match status" value="1"/>
</dbReference>
<dbReference type="Gene3D" id="2.10.109.10">
    <property type="entry name" value="Umud Fragment, subunit A"/>
    <property type="match status" value="1"/>
</dbReference>
<dbReference type="InterPro" id="IPR000223">
    <property type="entry name" value="Pept_S26A_signal_pept_1"/>
</dbReference>
<dbReference type="InterPro" id="IPR036286">
    <property type="entry name" value="LexA/Signal_pep-like_sf"/>
</dbReference>
<dbReference type="AlphaFoldDB" id="A0A6N6N3M7"/>
<evidence type="ECO:0000313" key="9">
    <source>
        <dbReference type="EMBL" id="KAB1442100.1"/>
    </source>
</evidence>
<feature type="transmembrane region" description="Helical" evidence="7">
    <location>
        <begin position="62"/>
        <end position="81"/>
    </location>
</feature>
<dbReference type="SUPFAM" id="SSF51306">
    <property type="entry name" value="LexA/Signal peptidase"/>
    <property type="match status" value="1"/>
</dbReference>
<dbReference type="GO" id="GO:0004252">
    <property type="term" value="F:serine-type endopeptidase activity"/>
    <property type="evidence" value="ECO:0007669"/>
    <property type="project" value="InterPro"/>
</dbReference>
<evidence type="ECO:0000256" key="1">
    <source>
        <dbReference type="ARBA" id="ARBA00000677"/>
    </source>
</evidence>
<evidence type="ECO:0000256" key="7">
    <source>
        <dbReference type="RuleBase" id="RU362042"/>
    </source>
</evidence>
<dbReference type="EMBL" id="WAIE01000002">
    <property type="protein sequence ID" value="KAB1442100.1"/>
    <property type="molecule type" value="Genomic_DNA"/>
</dbReference>
<organism evidence="9 10">
    <name type="scientific">Pseudodesulfovibrio senegalensis</name>
    <dbReference type="NCBI Taxonomy" id="1721087"/>
    <lineage>
        <taxon>Bacteria</taxon>
        <taxon>Pseudomonadati</taxon>
        <taxon>Thermodesulfobacteriota</taxon>
        <taxon>Desulfovibrionia</taxon>
        <taxon>Desulfovibrionales</taxon>
        <taxon>Desulfovibrionaceae</taxon>
    </lineage>
</organism>
<feature type="transmembrane region" description="Helical" evidence="7">
    <location>
        <begin position="37"/>
        <end position="56"/>
    </location>
</feature>
<evidence type="ECO:0000256" key="3">
    <source>
        <dbReference type="ARBA" id="ARBA00013208"/>
    </source>
</evidence>
<reference evidence="9 10" key="1">
    <citation type="journal article" date="2017" name="Int. J. Syst. Evol. Microbiol.">
        <title>Desulfovibrio senegalensis sp. nov., a mesophilic sulfate reducer isolated from marine sediment.</title>
        <authorList>
            <person name="Thioye A."/>
            <person name="Gam Z.B.A."/>
            <person name="Mbengue M."/>
            <person name="Cayol J.L."/>
            <person name="Joseph-Bartoli M."/>
            <person name="Toure-Kane C."/>
            <person name="Labat M."/>
        </authorList>
    </citation>
    <scope>NUCLEOTIDE SEQUENCE [LARGE SCALE GENOMIC DNA]</scope>
    <source>
        <strain evidence="9 10">DSM 101509</strain>
    </source>
</reference>
<dbReference type="PANTHER" id="PTHR43390:SF1">
    <property type="entry name" value="CHLOROPLAST PROCESSING PEPTIDASE"/>
    <property type="match status" value="1"/>
</dbReference>
<dbReference type="GO" id="GO:0016020">
    <property type="term" value="C:membrane"/>
    <property type="evidence" value="ECO:0007669"/>
    <property type="project" value="UniProtKB-SubCell"/>
</dbReference>
<comment type="caution">
    <text evidence="7">Lacks conserved residue(s) required for the propagation of feature annotation.</text>
</comment>
<dbReference type="InterPro" id="IPR019533">
    <property type="entry name" value="Peptidase_S26"/>
</dbReference>
<keyword evidence="7" id="KW-0472">Membrane</keyword>
<dbReference type="Proteomes" id="UP000438699">
    <property type="component" value="Unassembled WGS sequence"/>
</dbReference>
<dbReference type="GO" id="GO:0009003">
    <property type="term" value="F:signal peptidase activity"/>
    <property type="evidence" value="ECO:0007669"/>
    <property type="project" value="UniProtKB-EC"/>
</dbReference>
<evidence type="ECO:0000259" key="8">
    <source>
        <dbReference type="Pfam" id="PF10502"/>
    </source>
</evidence>
<accession>A0A6N6N3M7</accession>
<dbReference type="PANTHER" id="PTHR43390">
    <property type="entry name" value="SIGNAL PEPTIDASE I"/>
    <property type="match status" value="1"/>
</dbReference>
<feature type="active site" evidence="6">
    <location>
        <position position="174"/>
    </location>
</feature>
<keyword evidence="7" id="KW-0812">Transmembrane</keyword>